<evidence type="ECO:0000313" key="3">
    <source>
        <dbReference type="EMBL" id="TPG78821.1"/>
    </source>
</evidence>
<name>A0A502HW58_9PSED</name>
<dbReference type="GO" id="GO:0016740">
    <property type="term" value="F:transferase activity"/>
    <property type="evidence" value="ECO:0007669"/>
    <property type="project" value="UniProtKB-KW"/>
</dbReference>
<organism evidence="3 4">
    <name type="scientific">Pseudomonas arsenicoxydans</name>
    <dbReference type="NCBI Taxonomy" id="702115"/>
    <lineage>
        <taxon>Bacteria</taxon>
        <taxon>Pseudomonadati</taxon>
        <taxon>Pseudomonadota</taxon>
        <taxon>Gammaproteobacteria</taxon>
        <taxon>Pseudomonadales</taxon>
        <taxon>Pseudomonadaceae</taxon>
        <taxon>Pseudomonas</taxon>
    </lineage>
</organism>
<evidence type="ECO:0000259" key="2">
    <source>
        <dbReference type="Pfam" id="PF00535"/>
    </source>
</evidence>
<proteinExistence type="predicted"/>
<dbReference type="InterPro" id="IPR001173">
    <property type="entry name" value="Glyco_trans_2-like"/>
</dbReference>
<protein>
    <submittedName>
        <fullName evidence="3">Glycosyltransferase</fullName>
    </submittedName>
</protein>
<dbReference type="SUPFAM" id="SSF53448">
    <property type="entry name" value="Nucleotide-diphospho-sugar transferases"/>
    <property type="match status" value="2"/>
</dbReference>
<dbReference type="PANTHER" id="PTHR43685">
    <property type="entry name" value="GLYCOSYLTRANSFERASE"/>
    <property type="match status" value="1"/>
</dbReference>
<keyword evidence="1" id="KW-0997">Cell inner membrane</keyword>
<dbReference type="PANTHER" id="PTHR43685:SF2">
    <property type="entry name" value="GLYCOSYLTRANSFERASE 2-LIKE DOMAIN-CONTAINING PROTEIN"/>
    <property type="match status" value="1"/>
</dbReference>
<evidence type="ECO:0000256" key="1">
    <source>
        <dbReference type="ARBA" id="ARBA00022519"/>
    </source>
</evidence>
<keyword evidence="1" id="KW-0472">Membrane</keyword>
<dbReference type="InterPro" id="IPR029044">
    <property type="entry name" value="Nucleotide-diphossugar_trans"/>
</dbReference>
<evidence type="ECO:0000313" key="4">
    <source>
        <dbReference type="Proteomes" id="UP000317933"/>
    </source>
</evidence>
<dbReference type="Gene3D" id="3.90.550.10">
    <property type="entry name" value="Spore Coat Polysaccharide Biosynthesis Protein SpsA, Chain A"/>
    <property type="match status" value="2"/>
</dbReference>
<feature type="domain" description="Glycosyltransferase 2-like" evidence="2">
    <location>
        <begin position="491"/>
        <end position="598"/>
    </location>
</feature>
<comment type="caution">
    <text evidence="3">The sequence shown here is derived from an EMBL/GenBank/DDBJ whole genome shotgun (WGS) entry which is preliminary data.</text>
</comment>
<dbReference type="EMBL" id="RCZE01000004">
    <property type="protein sequence ID" value="TPG78821.1"/>
    <property type="molecule type" value="Genomic_DNA"/>
</dbReference>
<reference evidence="3 4" key="1">
    <citation type="journal article" date="2019" name="Environ. Microbiol.">
        <title>Species interactions and distinct microbial communities in high Arctic permafrost affected cryosols are associated with the CH4 and CO2 gas fluxes.</title>
        <authorList>
            <person name="Altshuler I."/>
            <person name="Hamel J."/>
            <person name="Turney S."/>
            <person name="Magnuson E."/>
            <person name="Levesque R."/>
            <person name="Greer C."/>
            <person name="Whyte L.G."/>
        </authorList>
    </citation>
    <scope>NUCLEOTIDE SEQUENCE [LARGE SCALE GENOMIC DNA]</scope>
    <source>
        <strain evidence="3 4">E3</strain>
    </source>
</reference>
<dbReference type="CDD" id="cd04186">
    <property type="entry name" value="GT_2_like_c"/>
    <property type="match status" value="1"/>
</dbReference>
<dbReference type="Proteomes" id="UP000317933">
    <property type="component" value="Unassembled WGS sequence"/>
</dbReference>
<keyword evidence="1" id="KW-1003">Cell membrane</keyword>
<sequence>MWVDFRVFWYGRSLCSADNCRTHLQSWRVGASSVIKKRHKHISAQVCNGRLSCRVSRDVLAADVVIFAGREVALVREFDLMSGLLGMVASKIWQVVTRFSRGLRSFLSKSKALIRPIYQKFPFLVWIRVRIHLFFKRLRENIMLVINSRNNTKAIQSILNRRFSRLQNSSIAQAQPVIDVSVVTFNSGKWVDGFFESLKAQSYPLSKLNMFFVDNGSSDSTLEALQRWQALLGQEVAGFDILEGGNVGFGAGHEKAIHKGRSEYFLVSNVDIVFAKDSITTVVAAALADAKDEVASWELRQAPYEHPKYYDPVTLETNWSSHACVLVRRSAYIEVGGYEREIFMYGEDVELSYRFRSYGYQLKYCPSAVVYHYTYEHEHHVKPIQYTGSTLANAYIRLRYGNLSDRVGGFILQCLLLLRPEPYAGARRDVFRNFGVIFKKARYFMRGKGPSENCYFPFRGFDYEMIRDGAFWEVGEPLADYPLVTVVTRTYKNRGEFLRQSMMSVCNQTYPNIELIVVEDGGSTMSSVVADFEFPQGMNVSYYSLDKVGRSVTGNYGLEKAAGKYCMFLDDDDLLFADHVEVLVGALAKDSNAVAAYSLALEVGTVASGVEGQYFEVSHAVPPILKQEYDYDVLLDHNFIAIQSLLFQKDLYLQRGGFQTDMSSLEDWNLWLRYGYGNKFAYVPKTTSLFRTPGDPSVRVERHMQLHEAYYIAKNHAVKMCKSYT</sequence>
<feature type="domain" description="Glycosyltransferase 2-like" evidence="2">
    <location>
        <begin position="180"/>
        <end position="294"/>
    </location>
</feature>
<dbReference type="AlphaFoldDB" id="A0A502HW58"/>
<keyword evidence="3" id="KW-0808">Transferase</keyword>
<dbReference type="Pfam" id="PF00535">
    <property type="entry name" value="Glycos_transf_2"/>
    <property type="match status" value="2"/>
</dbReference>
<dbReference type="InterPro" id="IPR050834">
    <property type="entry name" value="Glycosyltransf_2"/>
</dbReference>
<gene>
    <name evidence="3" type="ORF">EAH78_09110</name>
</gene>
<accession>A0A502HW58</accession>